<evidence type="ECO:0000313" key="1">
    <source>
        <dbReference type="EMBL" id="MBJ7604517.1"/>
    </source>
</evidence>
<comment type="caution">
    <text evidence="1">The sequence shown here is derived from an EMBL/GenBank/DDBJ whole genome shotgun (WGS) entry which is preliminary data.</text>
</comment>
<protein>
    <recommendedName>
        <fullName evidence="3">Carboxymuconolactone decarboxylase family protein</fullName>
    </recommendedName>
</protein>
<dbReference type="Gene3D" id="1.20.1290.10">
    <property type="entry name" value="AhpD-like"/>
    <property type="match status" value="1"/>
</dbReference>
<dbReference type="SUPFAM" id="SSF69118">
    <property type="entry name" value="AhpD-like"/>
    <property type="match status" value="1"/>
</dbReference>
<sequence length="193" mass="21457">MATQVHVPNVPQLSSDEVSDPTLRAVIERAAETKSPPQSWYRTMGQNPAVAVEFARYWDMLHRGGTVPHRIKELCRLQIAQMIGCEFCSRQTSPAAGIQEEERLSCALPDWEHPDPATRVALHYARTLTLDDGRDVEVYEELKQHFTNGEIIELAAFFTLTAGGNRMAKSWAIEPHTDSDAIPAGVVSIHGSH</sequence>
<organism evidence="1 2">
    <name type="scientific">Candidatus Dormiibacter inghamiae</name>
    <dbReference type="NCBI Taxonomy" id="3127013"/>
    <lineage>
        <taxon>Bacteria</taxon>
        <taxon>Bacillati</taxon>
        <taxon>Candidatus Dormiibacterota</taxon>
        <taxon>Candidatus Dormibacteria</taxon>
        <taxon>Candidatus Dormibacterales</taxon>
        <taxon>Candidatus Dormibacteraceae</taxon>
        <taxon>Candidatus Dormiibacter</taxon>
    </lineage>
</organism>
<proteinExistence type="predicted"/>
<accession>A0A934KJB8</accession>
<dbReference type="AlphaFoldDB" id="A0A934KJB8"/>
<dbReference type="PANTHER" id="PTHR34846">
    <property type="entry name" value="4-CARBOXYMUCONOLACTONE DECARBOXYLASE FAMILY PROTEIN (AFU_ORTHOLOGUE AFUA_6G11590)"/>
    <property type="match status" value="1"/>
</dbReference>
<reference evidence="1 2" key="1">
    <citation type="submission" date="2020-10" db="EMBL/GenBank/DDBJ databases">
        <title>Ca. Dormibacterota MAGs.</title>
        <authorList>
            <person name="Montgomery K."/>
        </authorList>
    </citation>
    <scope>NUCLEOTIDE SEQUENCE [LARGE SCALE GENOMIC DNA]</scope>
    <source>
        <strain evidence="1">SC8811_S16_3</strain>
    </source>
</reference>
<dbReference type="InterPro" id="IPR029032">
    <property type="entry name" value="AhpD-like"/>
</dbReference>
<name>A0A934KJB8_9BACT</name>
<dbReference type="PANTHER" id="PTHR34846:SF5">
    <property type="entry name" value="CARBOXYMUCONOLACTONE DECARBOXYLASE-LIKE DOMAIN-CONTAINING PROTEIN"/>
    <property type="match status" value="1"/>
</dbReference>
<dbReference type="EMBL" id="JAEKNQ010000059">
    <property type="protein sequence ID" value="MBJ7604517.1"/>
    <property type="molecule type" value="Genomic_DNA"/>
</dbReference>
<dbReference type="Proteomes" id="UP000620075">
    <property type="component" value="Unassembled WGS sequence"/>
</dbReference>
<gene>
    <name evidence="1" type="ORF">JF888_15285</name>
</gene>
<evidence type="ECO:0000313" key="2">
    <source>
        <dbReference type="Proteomes" id="UP000620075"/>
    </source>
</evidence>
<evidence type="ECO:0008006" key="3">
    <source>
        <dbReference type="Google" id="ProtNLM"/>
    </source>
</evidence>
<dbReference type="RefSeq" id="WP_338182298.1">
    <property type="nucleotide sequence ID" value="NZ_JAEKNQ010000059.1"/>
</dbReference>